<dbReference type="PATRIC" id="fig|44252.3.peg.4308"/>
<reference evidence="10 12" key="1">
    <citation type="submission" date="2014-04" db="EMBL/GenBank/DDBJ databases">
        <authorList>
            <person name="Bishop-Lilly K.A."/>
            <person name="Broomall S.M."/>
            <person name="Chain P.S."/>
            <person name="Chertkov O."/>
            <person name="Coyne S.R."/>
            <person name="Daligault H.E."/>
            <person name="Davenport K.W."/>
            <person name="Erkkila T."/>
            <person name="Frey K.G."/>
            <person name="Gibbons H.S."/>
            <person name="Gu W."/>
            <person name="Jaissle J."/>
            <person name="Johnson S.L."/>
            <person name="Koroleva G.I."/>
            <person name="Ladner J.T."/>
            <person name="Lo C.-C."/>
            <person name="Minogue T.D."/>
            <person name="Munk C."/>
            <person name="Palacios G.F."/>
            <person name="Redden C.L."/>
            <person name="Rosenzweig C.N."/>
            <person name="Scholz M.B."/>
            <person name="Teshima H."/>
            <person name="Xu Y."/>
        </authorList>
    </citation>
    <scope>NUCLEOTIDE SEQUENCE [LARGE SCALE GENOMIC DNA]</scope>
    <source>
        <strain evidence="10 12">8244</strain>
    </source>
</reference>
<dbReference type="SMART" id="SM00862">
    <property type="entry name" value="Trans_reg_C"/>
    <property type="match status" value="1"/>
</dbReference>
<dbReference type="GO" id="GO:0000156">
    <property type="term" value="F:phosphorelay response regulator activity"/>
    <property type="evidence" value="ECO:0007669"/>
    <property type="project" value="TreeGrafter"/>
</dbReference>
<dbReference type="EMBL" id="JMQA01000038">
    <property type="protein sequence ID" value="KFN05625.1"/>
    <property type="molecule type" value="Genomic_DNA"/>
</dbReference>
<sequence>MSTKVLLVDDEKNLTDMIALFLEENGYQVNSFYHSREAMQMLKQDEPDVIIIDLMLPGMDGNELVRALHAHTSAPILMISANTLLDERIHALENGADDFLCKPFSLKELDARIKALLRRSQAARESPGASPVTAKKGEIAVNEYRRCLFVNGEEIEVTNIEFEIMKQLASSPGKVFTRNELLDRIKGSDRAYLDRTIDVHISSLRKKIEPDPKNPRHILTVWGAGYKYAL</sequence>
<evidence type="ECO:0000259" key="9">
    <source>
        <dbReference type="PROSITE" id="PS51755"/>
    </source>
</evidence>
<evidence type="ECO:0000313" key="12">
    <source>
        <dbReference type="Proteomes" id="UP000029278"/>
    </source>
</evidence>
<dbReference type="InterPro" id="IPR039420">
    <property type="entry name" value="WalR-like"/>
</dbReference>
<evidence type="ECO:0000256" key="5">
    <source>
        <dbReference type="ARBA" id="ARBA00023163"/>
    </source>
</evidence>
<dbReference type="GO" id="GO:0032993">
    <property type="term" value="C:protein-DNA complex"/>
    <property type="evidence" value="ECO:0007669"/>
    <property type="project" value="TreeGrafter"/>
</dbReference>
<dbReference type="PANTHER" id="PTHR48111">
    <property type="entry name" value="REGULATOR OF RPOS"/>
    <property type="match status" value="1"/>
</dbReference>
<name>A0A090Z629_PAEMA</name>
<dbReference type="InterPro" id="IPR001867">
    <property type="entry name" value="OmpR/PhoB-type_DNA-bd"/>
</dbReference>
<dbReference type="SUPFAM" id="SSF46894">
    <property type="entry name" value="C-terminal effector domain of the bipartite response regulators"/>
    <property type="match status" value="1"/>
</dbReference>
<evidence type="ECO:0000256" key="1">
    <source>
        <dbReference type="ARBA" id="ARBA00022553"/>
    </source>
</evidence>
<evidence type="ECO:0000256" key="3">
    <source>
        <dbReference type="ARBA" id="ARBA00023015"/>
    </source>
</evidence>
<keyword evidence="1 6" id="KW-0597">Phosphoprotein</keyword>
<dbReference type="RefSeq" id="WP_036625466.1">
    <property type="nucleotide sequence ID" value="NZ_BGML01000002.1"/>
</dbReference>
<feature type="modified residue" description="4-aspartylphosphate" evidence="6">
    <location>
        <position position="53"/>
    </location>
</feature>
<evidence type="ECO:0000256" key="2">
    <source>
        <dbReference type="ARBA" id="ARBA00023012"/>
    </source>
</evidence>
<dbReference type="HOGENOM" id="CLU_000445_30_4_9"/>
<gene>
    <name evidence="10" type="ORF">DJ90_63</name>
    <name evidence="11" type="ORF">GNQ08_11735</name>
</gene>
<feature type="domain" description="Response regulatory" evidence="8">
    <location>
        <begin position="4"/>
        <end position="117"/>
    </location>
</feature>
<feature type="domain" description="OmpR/PhoB-type" evidence="9">
    <location>
        <begin position="130"/>
        <end position="230"/>
    </location>
</feature>
<organism evidence="10 12">
    <name type="scientific">Paenibacillus macerans</name>
    <name type="common">Bacillus macerans</name>
    <dbReference type="NCBI Taxonomy" id="44252"/>
    <lineage>
        <taxon>Bacteria</taxon>
        <taxon>Bacillati</taxon>
        <taxon>Bacillota</taxon>
        <taxon>Bacilli</taxon>
        <taxon>Bacillales</taxon>
        <taxon>Paenibacillaceae</taxon>
        <taxon>Paenibacillus</taxon>
    </lineage>
</organism>
<dbReference type="GO" id="GO:0005829">
    <property type="term" value="C:cytosol"/>
    <property type="evidence" value="ECO:0007669"/>
    <property type="project" value="TreeGrafter"/>
</dbReference>
<keyword evidence="4 7" id="KW-0238">DNA-binding</keyword>
<dbReference type="Pfam" id="PF00072">
    <property type="entry name" value="Response_reg"/>
    <property type="match status" value="1"/>
</dbReference>
<evidence type="ECO:0000256" key="4">
    <source>
        <dbReference type="ARBA" id="ARBA00023125"/>
    </source>
</evidence>
<dbReference type="PROSITE" id="PS51755">
    <property type="entry name" value="OMPR_PHOB"/>
    <property type="match status" value="1"/>
</dbReference>
<dbReference type="PROSITE" id="PS50110">
    <property type="entry name" value="RESPONSE_REGULATORY"/>
    <property type="match status" value="1"/>
</dbReference>
<evidence type="ECO:0000313" key="10">
    <source>
        <dbReference type="EMBL" id="KFN05625.1"/>
    </source>
</evidence>
<feature type="DNA-binding region" description="OmpR/PhoB-type" evidence="7">
    <location>
        <begin position="130"/>
        <end position="230"/>
    </location>
</feature>
<evidence type="ECO:0000256" key="7">
    <source>
        <dbReference type="PROSITE-ProRule" id="PRU01091"/>
    </source>
</evidence>
<keyword evidence="12" id="KW-1185">Reference proteome</keyword>
<dbReference type="FunFam" id="3.40.50.2300:FF:000001">
    <property type="entry name" value="DNA-binding response regulator PhoB"/>
    <property type="match status" value="1"/>
</dbReference>
<dbReference type="EMBL" id="WNZZ01000007">
    <property type="protein sequence ID" value="MUG23079.1"/>
    <property type="molecule type" value="Genomic_DNA"/>
</dbReference>
<dbReference type="InterPro" id="IPR011006">
    <property type="entry name" value="CheY-like_superfamily"/>
</dbReference>
<evidence type="ECO:0000256" key="6">
    <source>
        <dbReference type="PROSITE-ProRule" id="PRU00169"/>
    </source>
</evidence>
<dbReference type="Proteomes" id="UP000442469">
    <property type="component" value="Unassembled WGS sequence"/>
</dbReference>
<dbReference type="InterPro" id="IPR036388">
    <property type="entry name" value="WH-like_DNA-bd_sf"/>
</dbReference>
<dbReference type="SUPFAM" id="SSF52172">
    <property type="entry name" value="CheY-like"/>
    <property type="match status" value="1"/>
</dbReference>
<dbReference type="InterPro" id="IPR016032">
    <property type="entry name" value="Sig_transdc_resp-reg_C-effctor"/>
</dbReference>
<keyword evidence="2" id="KW-0902">Two-component regulatory system</keyword>
<dbReference type="Pfam" id="PF00486">
    <property type="entry name" value="Trans_reg_C"/>
    <property type="match status" value="1"/>
</dbReference>
<dbReference type="GO" id="GO:0006355">
    <property type="term" value="P:regulation of DNA-templated transcription"/>
    <property type="evidence" value="ECO:0007669"/>
    <property type="project" value="InterPro"/>
</dbReference>
<dbReference type="AlphaFoldDB" id="A0A090Z629"/>
<dbReference type="Proteomes" id="UP000029278">
    <property type="component" value="Unassembled WGS sequence"/>
</dbReference>
<dbReference type="STRING" id="44252.DJ90_63"/>
<dbReference type="Gene3D" id="3.40.50.2300">
    <property type="match status" value="1"/>
</dbReference>
<keyword evidence="5" id="KW-0804">Transcription</keyword>
<reference evidence="11 13" key="2">
    <citation type="submission" date="2019-11" db="EMBL/GenBank/DDBJ databases">
        <title>Draft genome sequences of five Paenibacillus species of dairy origin.</title>
        <authorList>
            <person name="Olajide A.M."/>
            <person name="Chen S."/>
            <person name="Lapointe G."/>
        </authorList>
    </citation>
    <scope>NUCLEOTIDE SEQUENCE [LARGE SCALE GENOMIC DNA]</scope>
    <source>
        <strain evidence="11 13">3CT49</strain>
    </source>
</reference>
<evidence type="ECO:0000259" key="8">
    <source>
        <dbReference type="PROSITE" id="PS50110"/>
    </source>
</evidence>
<dbReference type="PANTHER" id="PTHR48111:SF1">
    <property type="entry name" value="TWO-COMPONENT RESPONSE REGULATOR ORR33"/>
    <property type="match status" value="1"/>
</dbReference>
<evidence type="ECO:0000313" key="11">
    <source>
        <dbReference type="EMBL" id="MUG23079.1"/>
    </source>
</evidence>
<dbReference type="GO" id="GO:0000976">
    <property type="term" value="F:transcription cis-regulatory region binding"/>
    <property type="evidence" value="ECO:0007669"/>
    <property type="project" value="TreeGrafter"/>
</dbReference>
<dbReference type="CDD" id="cd00383">
    <property type="entry name" value="trans_reg_C"/>
    <property type="match status" value="1"/>
</dbReference>
<dbReference type="Gene3D" id="1.10.10.10">
    <property type="entry name" value="Winged helix-like DNA-binding domain superfamily/Winged helix DNA-binding domain"/>
    <property type="match status" value="1"/>
</dbReference>
<dbReference type="InterPro" id="IPR001789">
    <property type="entry name" value="Sig_transdc_resp-reg_receiver"/>
</dbReference>
<dbReference type="OrthoDB" id="2641503at2"/>
<accession>A0A090Z629</accession>
<protein>
    <submittedName>
        <fullName evidence="11">Response regulator</fullName>
    </submittedName>
</protein>
<evidence type="ECO:0000313" key="13">
    <source>
        <dbReference type="Proteomes" id="UP000442469"/>
    </source>
</evidence>
<dbReference type="SMART" id="SM00448">
    <property type="entry name" value="REC"/>
    <property type="match status" value="1"/>
</dbReference>
<proteinExistence type="predicted"/>
<dbReference type="Gene3D" id="6.10.250.690">
    <property type="match status" value="1"/>
</dbReference>
<dbReference type="GeneID" id="77009119"/>
<comment type="caution">
    <text evidence="10">The sequence shown here is derived from an EMBL/GenBank/DDBJ whole genome shotgun (WGS) entry which is preliminary data.</text>
</comment>
<keyword evidence="3" id="KW-0805">Transcription regulation</keyword>